<dbReference type="Gene3D" id="2.60.120.260">
    <property type="entry name" value="Galactose-binding domain-like"/>
    <property type="match status" value="1"/>
</dbReference>
<keyword evidence="2" id="KW-1185">Reference proteome</keyword>
<evidence type="ECO:0008006" key="3">
    <source>
        <dbReference type="Google" id="ProtNLM"/>
    </source>
</evidence>
<dbReference type="PANTHER" id="PTHR47457">
    <property type="entry name" value="OS05G0345500 PROTEIN"/>
    <property type="match status" value="1"/>
</dbReference>
<name>A0ABR2J2A3_9EUKA</name>
<reference evidence="1 2" key="1">
    <citation type="submission" date="2024-04" db="EMBL/GenBank/DDBJ databases">
        <title>Tritrichomonas musculus Genome.</title>
        <authorList>
            <person name="Alves-Ferreira E."/>
            <person name="Grigg M."/>
            <person name="Lorenzi H."/>
            <person name="Galac M."/>
        </authorList>
    </citation>
    <scope>NUCLEOTIDE SEQUENCE [LARGE SCALE GENOMIC DNA]</scope>
    <source>
        <strain evidence="1 2">EAF2021</strain>
    </source>
</reference>
<comment type="caution">
    <text evidence="1">The sequence shown here is derived from an EMBL/GenBank/DDBJ whole genome shotgun (WGS) entry which is preliminary data.</text>
</comment>
<gene>
    <name evidence="1" type="ORF">M9Y10_007784</name>
</gene>
<accession>A0ABR2J2A3</accession>
<evidence type="ECO:0000313" key="2">
    <source>
        <dbReference type="Proteomes" id="UP001470230"/>
    </source>
</evidence>
<dbReference type="InterPro" id="IPR008979">
    <property type="entry name" value="Galactose-bd-like_sf"/>
</dbReference>
<dbReference type="EMBL" id="JAPFFF010000013">
    <property type="protein sequence ID" value="KAK8872028.1"/>
    <property type="molecule type" value="Genomic_DNA"/>
</dbReference>
<evidence type="ECO:0000313" key="1">
    <source>
        <dbReference type="EMBL" id="KAK8872028.1"/>
    </source>
</evidence>
<protein>
    <recommendedName>
        <fullName evidence="3">F5/8 type C domain-containing protein</fullName>
    </recommendedName>
</protein>
<dbReference type="SUPFAM" id="SSF49785">
    <property type="entry name" value="Galactose-binding domain-like"/>
    <property type="match status" value="1"/>
</dbReference>
<proteinExistence type="predicted"/>
<sequence length="422" mass="49522">MKGSLKLQTDSILQVPLSNYKENFTFIVNNKEFPTNKFSADLLSPKISKFHCTDPTLSQYTINTEAKGNFQYFIDLLNFETNDIDEKNIDFICEIIEELSIDYIDINVTRTQISRENVIQLIESHSKFRRFYSKELNNEIDFLSEHLFELNEEEENSLLKLSYDILEKVLNNDKLHIDTEDQLLRIVNKLYMNDKEFCPFYEFVLFANVEKEAIEEFVSVIDIDRMTIGTWRQLCKRLVGTNDEEEDKKGRYEKRKEKKGKDILYSSGNLKGIFANLREQSNIDDEVSVTVSSGPTGDKKLLLDIENTSNNFYTCNYPNSWICFEFKQHTAIPTNYTIRTYDGSHHPRSWVIEGSVTGSDWDPLDEEKDCPHINKAKTVHTFGIKNEQMKEFKYIRMKSTGKNWRNDDYLEMCSIEFYGKLI</sequence>
<dbReference type="PANTHER" id="PTHR47457:SF1">
    <property type="entry name" value="BTB DOMAIN-CONTAINING PROTEIN-RELATED"/>
    <property type="match status" value="1"/>
</dbReference>
<organism evidence="1 2">
    <name type="scientific">Tritrichomonas musculus</name>
    <dbReference type="NCBI Taxonomy" id="1915356"/>
    <lineage>
        <taxon>Eukaryota</taxon>
        <taxon>Metamonada</taxon>
        <taxon>Parabasalia</taxon>
        <taxon>Tritrichomonadida</taxon>
        <taxon>Tritrichomonadidae</taxon>
        <taxon>Tritrichomonas</taxon>
    </lineage>
</organism>
<dbReference type="Proteomes" id="UP001470230">
    <property type="component" value="Unassembled WGS sequence"/>
</dbReference>